<keyword evidence="4" id="KW-1185">Reference proteome</keyword>
<gene>
    <name evidence="3" type="ORF">NQ315_010132</name>
</gene>
<dbReference type="Proteomes" id="UP001159042">
    <property type="component" value="Unassembled WGS sequence"/>
</dbReference>
<proteinExistence type="predicted"/>
<organism evidence="3 4">
    <name type="scientific">Exocentrus adspersus</name>
    <dbReference type="NCBI Taxonomy" id="1586481"/>
    <lineage>
        <taxon>Eukaryota</taxon>
        <taxon>Metazoa</taxon>
        <taxon>Ecdysozoa</taxon>
        <taxon>Arthropoda</taxon>
        <taxon>Hexapoda</taxon>
        <taxon>Insecta</taxon>
        <taxon>Pterygota</taxon>
        <taxon>Neoptera</taxon>
        <taxon>Endopterygota</taxon>
        <taxon>Coleoptera</taxon>
        <taxon>Polyphaga</taxon>
        <taxon>Cucujiformia</taxon>
        <taxon>Chrysomeloidea</taxon>
        <taxon>Cerambycidae</taxon>
        <taxon>Lamiinae</taxon>
        <taxon>Acanthocinini</taxon>
        <taxon>Exocentrus</taxon>
    </lineage>
</organism>
<feature type="chain" id="PRO_5043496745" description="Secreted RxLR effector peptide protein" evidence="2">
    <location>
        <begin position="17"/>
        <end position="118"/>
    </location>
</feature>
<accession>A0AAV8WAK5</accession>
<evidence type="ECO:0008006" key="5">
    <source>
        <dbReference type="Google" id="ProtNLM"/>
    </source>
</evidence>
<evidence type="ECO:0000313" key="3">
    <source>
        <dbReference type="EMBL" id="KAJ8923554.1"/>
    </source>
</evidence>
<dbReference type="EMBL" id="JANEYG010000004">
    <property type="protein sequence ID" value="KAJ8923554.1"/>
    <property type="molecule type" value="Genomic_DNA"/>
</dbReference>
<evidence type="ECO:0000256" key="2">
    <source>
        <dbReference type="SAM" id="SignalP"/>
    </source>
</evidence>
<feature type="signal peptide" evidence="2">
    <location>
        <begin position="1"/>
        <end position="16"/>
    </location>
</feature>
<evidence type="ECO:0000313" key="4">
    <source>
        <dbReference type="Proteomes" id="UP001159042"/>
    </source>
</evidence>
<sequence>MKAVLILGCFLAVAMAQRPSFAGTSAKGLPELASRFKDTSSDSASSSPKTVVNRIGESSNESLSTAQKLPVDARGDAELVDRLNQWPRENRPFWLLNAEQIEKHRDAEGKQEKQKQYH</sequence>
<evidence type="ECO:0000256" key="1">
    <source>
        <dbReference type="SAM" id="MobiDB-lite"/>
    </source>
</evidence>
<protein>
    <recommendedName>
        <fullName evidence="5">Secreted RxLR effector peptide protein</fullName>
    </recommendedName>
</protein>
<comment type="caution">
    <text evidence="3">The sequence shown here is derived from an EMBL/GenBank/DDBJ whole genome shotgun (WGS) entry which is preliminary data.</text>
</comment>
<reference evidence="3 4" key="1">
    <citation type="journal article" date="2023" name="Insect Mol. Biol.">
        <title>Genome sequencing provides insights into the evolution of gene families encoding plant cell wall-degrading enzymes in longhorned beetles.</title>
        <authorList>
            <person name="Shin N.R."/>
            <person name="Okamura Y."/>
            <person name="Kirsch R."/>
            <person name="Pauchet Y."/>
        </authorList>
    </citation>
    <scope>NUCLEOTIDE SEQUENCE [LARGE SCALE GENOMIC DNA]</scope>
    <source>
        <strain evidence="3">EAD_L_NR</strain>
    </source>
</reference>
<feature type="region of interest" description="Disordered" evidence="1">
    <location>
        <begin position="35"/>
        <end position="70"/>
    </location>
</feature>
<feature type="compositionally biased region" description="Polar residues" evidence="1">
    <location>
        <begin position="56"/>
        <end position="67"/>
    </location>
</feature>
<dbReference type="AlphaFoldDB" id="A0AAV8WAK5"/>
<name>A0AAV8WAK5_9CUCU</name>
<keyword evidence="2" id="KW-0732">Signal</keyword>